<evidence type="ECO:0000256" key="3">
    <source>
        <dbReference type="PIRSR" id="PIRSR000239-1"/>
    </source>
</evidence>
<dbReference type="InterPro" id="IPR036249">
    <property type="entry name" value="Thioredoxin-like_sf"/>
</dbReference>
<dbReference type="CDD" id="cd03018">
    <property type="entry name" value="PRX_AhpE_like"/>
    <property type="match status" value="1"/>
</dbReference>
<evidence type="ECO:0000259" key="4">
    <source>
        <dbReference type="PROSITE" id="PS51352"/>
    </source>
</evidence>
<dbReference type="GO" id="GO:0016209">
    <property type="term" value="F:antioxidant activity"/>
    <property type="evidence" value="ECO:0007669"/>
    <property type="project" value="InterPro"/>
</dbReference>
<dbReference type="InterPro" id="IPR000866">
    <property type="entry name" value="AhpC/TSA"/>
</dbReference>
<dbReference type="Proteomes" id="UP001302719">
    <property type="component" value="Chromosome"/>
</dbReference>
<dbReference type="KEGG" id="nall:PP769_02105"/>
<feature type="domain" description="Thioredoxin" evidence="4">
    <location>
        <begin position="9"/>
        <end position="157"/>
    </location>
</feature>
<dbReference type="PANTHER" id="PTHR43110:SF1">
    <property type="entry name" value="THIOL PEROXIDASE"/>
    <property type="match status" value="1"/>
</dbReference>
<dbReference type="EMBL" id="CP116967">
    <property type="protein sequence ID" value="WNM58581.1"/>
    <property type="molecule type" value="Genomic_DNA"/>
</dbReference>
<sequence length="157" mass="17542">MSTDVAAEVKVGDVAPDFTLKDQDQKDVKLSDYRGKKNVVLAFYPLDWSPVCTGENKCLTDDFPNFGSVNAEVFGISCDSFFSHKAWADSLDLKHQLLADMHRTVSKAYGLYFEPLNCSKRATVIVDKNGKVAYAKVQDIKTARDDKEILEALKKLN</sequence>
<name>A0AA96GBL7_9BACT</name>
<dbReference type="PIRSF" id="PIRSF000239">
    <property type="entry name" value="AHPC"/>
    <property type="match status" value="1"/>
</dbReference>
<gene>
    <name evidence="5" type="ORF">PP769_02105</name>
</gene>
<dbReference type="Gene3D" id="3.40.30.10">
    <property type="entry name" value="Glutaredoxin"/>
    <property type="match status" value="1"/>
</dbReference>
<proteinExistence type="predicted"/>
<evidence type="ECO:0000313" key="5">
    <source>
        <dbReference type="EMBL" id="WNM58581.1"/>
    </source>
</evidence>
<dbReference type="InterPro" id="IPR013766">
    <property type="entry name" value="Thioredoxin_domain"/>
</dbReference>
<dbReference type="PANTHER" id="PTHR43110">
    <property type="entry name" value="THIOL PEROXIDASE"/>
    <property type="match status" value="1"/>
</dbReference>
<protein>
    <submittedName>
        <fullName evidence="5">Peroxiredoxin</fullName>
    </submittedName>
</protein>
<reference evidence="5 6" key="1">
    <citation type="submission" date="2023-01" db="EMBL/GenBank/DDBJ databases">
        <title>Cultivation and genomic characterization of new, ubiquitous marine nitrite-oxidizing bacteria from the Nitrospirales.</title>
        <authorList>
            <person name="Mueller A.J."/>
            <person name="Daebeler A."/>
            <person name="Herbold C.W."/>
            <person name="Kirkegaard R.H."/>
            <person name="Daims H."/>
        </authorList>
    </citation>
    <scope>NUCLEOTIDE SEQUENCE [LARGE SCALE GENOMIC DNA]</scope>
    <source>
        <strain evidence="5 6">VA</strain>
    </source>
</reference>
<dbReference type="InterPro" id="IPR024706">
    <property type="entry name" value="Peroxiredoxin_AhpC-typ"/>
</dbReference>
<organism evidence="5 6">
    <name type="scientific">Candidatus Nitrospira allomarina</name>
    <dbReference type="NCBI Taxonomy" id="3020900"/>
    <lineage>
        <taxon>Bacteria</taxon>
        <taxon>Pseudomonadati</taxon>
        <taxon>Nitrospirota</taxon>
        <taxon>Nitrospiria</taxon>
        <taxon>Nitrospirales</taxon>
        <taxon>Nitrospiraceae</taxon>
        <taxon>Nitrospira</taxon>
    </lineage>
</organism>
<dbReference type="GO" id="GO:0016491">
    <property type="term" value="F:oxidoreductase activity"/>
    <property type="evidence" value="ECO:0007669"/>
    <property type="project" value="UniProtKB-KW"/>
</dbReference>
<accession>A0AA96GBL7</accession>
<keyword evidence="6" id="KW-1185">Reference proteome</keyword>
<evidence type="ECO:0000313" key="6">
    <source>
        <dbReference type="Proteomes" id="UP001302719"/>
    </source>
</evidence>
<dbReference type="SUPFAM" id="SSF52833">
    <property type="entry name" value="Thioredoxin-like"/>
    <property type="match status" value="1"/>
</dbReference>
<evidence type="ECO:0000256" key="1">
    <source>
        <dbReference type="ARBA" id="ARBA00023002"/>
    </source>
</evidence>
<dbReference type="AlphaFoldDB" id="A0AA96GBL7"/>
<evidence type="ECO:0000256" key="2">
    <source>
        <dbReference type="ARBA" id="ARBA00023284"/>
    </source>
</evidence>
<dbReference type="RefSeq" id="WP_312644608.1">
    <property type="nucleotide sequence ID" value="NZ_CP116967.1"/>
</dbReference>
<dbReference type="PROSITE" id="PS51352">
    <property type="entry name" value="THIOREDOXIN_2"/>
    <property type="match status" value="1"/>
</dbReference>
<feature type="active site" description="Cysteine sulfenic acid (-SOH) intermediate; for peroxidase activity" evidence="3">
    <location>
        <position position="52"/>
    </location>
</feature>
<dbReference type="InterPro" id="IPR050455">
    <property type="entry name" value="Tpx_Peroxidase_subfamily"/>
</dbReference>
<dbReference type="Pfam" id="PF00578">
    <property type="entry name" value="AhpC-TSA"/>
    <property type="match status" value="1"/>
</dbReference>
<keyword evidence="1" id="KW-0560">Oxidoreductase</keyword>
<keyword evidence="2" id="KW-0676">Redox-active center</keyword>